<organism evidence="1 2">
    <name type="scientific">Lactuca sativa</name>
    <name type="common">Garden lettuce</name>
    <dbReference type="NCBI Taxonomy" id="4236"/>
    <lineage>
        <taxon>Eukaryota</taxon>
        <taxon>Viridiplantae</taxon>
        <taxon>Streptophyta</taxon>
        <taxon>Embryophyta</taxon>
        <taxon>Tracheophyta</taxon>
        <taxon>Spermatophyta</taxon>
        <taxon>Magnoliopsida</taxon>
        <taxon>eudicotyledons</taxon>
        <taxon>Gunneridae</taxon>
        <taxon>Pentapetalae</taxon>
        <taxon>asterids</taxon>
        <taxon>campanulids</taxon>
        <taxon>Asterales</taxon>
        <taxon>Asteraceae</taxon>
        <taxon>Cichorioideae</taxon>
        <taxon>Cichorieae</taxon>
        <taxon>Lactucinae</taxon>
        <taxon>Lactuca</taxon>
    </lineage>
</organism>
<proteinExistence type="predicted"/>
<dbReference type="EMBL" id="NBSK02000001">
    <property type="protein sequence ID" value="KAJ0227642.1"/>
    <property type="molecule type" value="Genomic_DNA"/>
</dbReference>
<evidence type="ECO:0000313" key="1">
    <source>
        <dbReference type="EMBL" id="KAJ0227642.1"/>
    </source>
</evidence>
<name>A0A9R1XYB6_LACSA</name>
<dbReference type="Proteomes" id="UP000235145">
    <property type="component" value="Unassembled WGS sequence"/>
</dbReference>
<dbReference type="AlphaFoldDB" id="A0A9R1XYB6"/>
<gene>
    <name evidence="1" type="ORF">LSAT_V11C100044910</name>
</gene>
<reference evidence="1 2" key="1">
    <citation type="journal article" date="2017" name="Nat. Commun.">
        <title>Genome assembly with in vitro proximity ligation data and whole-genome triplication in lettuce.</title>
        <authorList>
            <person name="Reyes-Chin-Wo S."/>
            <person name="Wang Z."/>
            <person name="Yang X."/>
            <person name="Kozik A."/>
            <person name="Arikit S."/>
            <person name="Song C."/>
            <person name="Xia L."/>
            <person name="Froenicke L."/>
            <person name="Lavelle D.O."/>
            <person name="Truco M.J."/>
            <person name="Xia R."/>
            <person name="Zhu S."/>
            <person name="Xu C."/>
            <person name="Xu H."/>
            <person name="Xu X."/>
            <person name="Cox K."/>
            <person name="Korf I."/>
            <person name="Meyers B.C."/>
            <person name="Michelmore R.W."/>
        </authorList>
    </citation>
    <scope>NUCLEOTIDE SEQUENCE [LARGE SCALE GENOMIC DNA]</scope>
    <source>
        <strain evidence="2">cv. Salinas</strain>
        <tissue evidence="1">Seedlings</tissue>
    </source>
</reference>
<sequence>MLLKMWGLRNVGENVNVQEVYDLMMRELGYDGTEIMYYHFRLPNEGFNFGLRALEGGEKTMASGEVHKGKGVEGFADEFDAKKELNKEIDGNEELSMNKSNGQGVEGFADEGYRVVMDNDT</sequence>
<protein>
    <submittedName>
        <fullName evidence="1">Uncharacterized protein</fullName>
    </submittedName>
</protein>
<evidence type="ECO:0000313" key="2">
    <source>
        <dbReference type="Proteomes" id="UP000235145"/>
    </source>
</evidence>
<accession>A0A9R1XYB6</accession>
<comment type="caution">
    <text evidence="1">The sequence shown here is derived from an EMBL/GenBank/DDBJ whole genome shotgun (WGS) entry which is preliminary data.</text>
</comment>
<keyword evidence="2" id="KW-1185">Reference proteome</keyword>